<dbReference type="Pfam" id="PF00643">
    <property type="entry name" value="zf-B_box"/>
    <property type="match status" value="1"/>
</dbReference>
<gene>
    <name evidence="8" type="primary">LOC108668001</name>
</gene>
<dbReference type="KEGG" id="hazt:108668001"/>
<evidence type="ECO:0000256" key="4">
    <source>
        <dbReference type="PROSITE-ProRule" id="PRU00024"/>
    </source>
</evidence>
<evidence type="ECO:0000256" key="2">
    <source>
        <dbReference type="ARBA" id="ARBA00022771"/>
    </source>
</evidence>
<dbReference type="Pfam" id="PF13639">
    <property type="entry name" value="zf-RING_2"/>
    <property type="match status" value="1"/>
</dbReference>
<dbReference type="PANTHER" id="PTHR47156">
    <property type="entry name" value="PROTEIN CBG20824"/>
    <property type="match status" value="1"/>
</dbReference>
<dbReference type="GeneID" id="108668001"/>
<feature type="domain" description="RING-type" evidence="5">
    <location>
        <begin position="5"/>
        <end position="49"/>
    </location>
</feature>
<reference evidence="8" key="1">
    <citation type="submission" date="2025-08" db="UniProtKB">
        <authorList>
            <consortium name="RefSeq"/>
        </authorList>
    </citation>
    <scope>IDENTIFICATION</scope>
    <source>
        <tissue evidence="8">Whole organism</tissue>
    </source>
</reference>
<dbReference type="Gene3D" id="3.30.160.60">
    <property type="entry name" value="Classic Zinc Finger"/>
    <property type="match status" value="1"/>
</dbReference>
<protein>
    <submittedName>
        <fullName evidence="8">Uncharacterized protein LOC108668001</fullName>
    </submittedName>
</protein>
<organism evidence="7 8">
    <name type="scientific">Hyalella azteca</name>
    <name type="common">Amphipod</name>
    <dbReference type="NCBI Taxonomy" id="294128"/>
    <lineage>
        <taxon>Eukaryota</taxon>
        <taxon>Metazoa</taxon>
        <taxon>Ecdysozoa</taxon>
        <taxon>Arthropoda</taxon>
        <taxon>Crustacea</taxon>
        <taxon>Multicrustacea</taxon>
        <taxon>Malacostraca</taxon>
        <taxon>Eumalacostraca</taxon>
        <taxon>Peracarida</taxon>
        <taxon>Amphipoda</taxon>
        <taxon>Senticaudata</taxon>
        <taxon>Talitrida</taxon>
        <taxon>Talitroidea</taxon>
        <taxon>Hyalellidae</taxon>
        <taxon>Hyalella</taxon>
    </lineage>
</organism>
<evidence type="ECO:0000256" key="1">
    <source>
        <dbReference type="ARBA" id="ARBA00022723"/>
    </source>
</evidence>
<evidence type="ECO:0000259" key="5">
    <source>
        <dbReference type="PROSITE" id="PS50089"/>
    </source>
</evidence>
<dbReference type="Proteomes" id="UP000694843">
    <property type="component" value="Unplaced"/>
</dbReference>
<keyword evidence="7" id="KW-1185">Reference proteome</keyword>
<dbReference type="OrthoDB" id="6105938at2759"/>
<proteinExistence type="predicted"/>
<dbReference type="PANTHER" id="PTHR47156:SF10">
    <property type="entry name" value="E3 UBIQUITIN-PROTEIN LIGASE TRIM-21-RELATED"/>
    <property type="match status" value="1"/>
</dbReference>
<keyword evidence="2 4" id="KW-0863">Zinc-finger</keyword>
<dbReference type="SMART" id="SM00336">
    <property type="entry name" value="BBOX"/>
    <property type="match status" value="1"/>
</dbReference>
<dbReference type="Gene3D" id="3.30.40.10">
    <property type="entry name" value="Zinc/RING finger domain, C3HC4 (zinc finger)"/>
    <property type="match status" value="1"/>
</dbReference>
<evidence type="ECO:0000313" key="7">
    <source>
        <dbReference type="Proteomes" id="UP000694843"/>
    </source>
</evidence>
<dbReference type="GO" id="GO:0008270">
    <property type="term" value="F:zinc ion binding"/>
    <property type="evidence" value="ECO:0007669"/>
    <property type="project" value="UniProtKB-KW"/>
</dbReference>
<dbReference type="InterPro" id="IPR013083">
    <property type="entry name" value="Znf_RING/FYVE/PHD"/>
</dbReference>
<keyword evidence="1" id="KW-0479">Metal-binding</keyword>
<name>A0A8B7NAL8_HYAAZ</name>
<dbReference type="RefSeq" id="XP_018010611.1">
    <property type="nucleotide sequence ID" value="XM_018155122.2"/>
</dbReference>
<dbReference type="PROSITE" id="PS50119">
    <property type="entry name" value="ZF_BBOX"/>
    <property type="match status" value="1"/>
</dbReference>
<dbReference type="SMART" id="SM00184">
    <property type="entry name" value="RING"/>
    <property type="match status" value="1"/>
</dbReference>
<sequence length="514" mass="57709">MATACEVCNEDFDSKDHKPLCLTCGHSFCFSCISSLLKISGTKCCPKCRKKIDKPANELLVNYMLIPSKNEACKRKRSTESERLCSQHERHLDYLCVNCIELVCFTCSRGLHGKHKIEVLNDLQNADVDLKAKIRALLIEKIQRLKKTSRVSGGTLTLMDDIMDLRTDVARWDGSLHDQIISTSQDLKAWDDLASGVGRKNSVQCEEILHRLKSEPSGNMLPEIKKLLDSATQTCNLLKVQDTQLELLTNGTLWLITDHADGERAIASLLHKRMPMYLMVISTHTTPISGLRNIIAGLAAQNIENICLLPMASFWRTSNSPMDEDIGTIITEFGDHLAYLYGTPDQILAHSNIGKRAPGSVGVRLASLRDVERCSVLVEQIVDVCCLRVVPSSTGRYLDTINEKICRWHFPDLRDNDLDWMFEIVSCSMTNYNPCPSLVLPRDNLTHGGVERLFETLSKSYVSPVSSQKMTIYCEPHSKLTWPSTSEKIKCVELSTITILQWKSELTGKKSTCQ</sequence>
<evidence type="ECO:0000313" key="8">
    <source>
        <dbReference type="RefSeq" id="XP_018010611.1"/>
    </source>
</evidence>
<dbReference type="PROSITE" id="PS50089">
    <property type="entry name" value="ZF_RING_2"/>
    <property type="match status" value="1"/>
</dbReference>
<dbReference type="InterPro" id="IPR052667">
    <property type="entry name" value="E3_ubiquitin-ligase_RING"/>
</dbReference>
<keyword evidence="3" id="KW-0862">Zinc</keyword>
<dbReference type="InterPro" id="IPR017907">
    <property type="entry name" value="Znf_RING_CS"/>
</dbReference>
<dbReference type="InterPro" id="IPR001841">
    <property type="entry name" value="Znf_RING"/>
</dbReference>
<dbReference type="SUPFAM" id="SSF57845">
    <property type="entry name" value="B-box zinc-binding domain"/>
    <property type="match status" value="1"/>
</dbReference>
<evidence type="ECO:0000259" key="6">
    <source>
        <dbReference type="PROSITE" id="PS50119"/>
    </source>
</evidence>
<feature type="domain" description="B box-type" evidence="6">
    <location>
        <begin position="80"/>
        <end position="120"/>
    </location>
</feature>
<dbReference type="InterPro" id="IPR000315">
    <property type="entry name" value="Znf_B-box"/>
</dbReference>
<dbReference type="SUPFAM" id="SSF57850">
    <property type="entry name" value="RING/U-box"/>
    <property type="match status" value="1"/>
</dbReference>
<dbReference type="AlphaFoldDB" id="A0A8B7NAL8"/>
<accession>A0A8B7NAL8</accession>
<dbReference type="PROSITE" id="PS00518">
    <property type="entry name" value="ZF_RING_1"/>
    <property type="match status" value="1"/>
</dbReference>
<evidence type="ECO:0000256" key="3">
    <source>
        <dbReference type="ARBA" id="ARBA00022833"/>
    </source>
</evidence>